<name>Q0UA50_PHANO</name>
<evidence type="ECO:0000313" key="2">
    <source>
        <dbReference type="EMBL" id="EAT81072.1"/>
    </source>
</evidence>
<reference evidence="3" key="1">
    <citation type="journal article" date="2007" name="Plant Cell">
        <title>Dothideomycete-plant interactions illuminated by genome sequencing and EST analysis of the wheat pathogen Stagonospora nodorum.</title>
        <authorList>
            <person name="Hane J.K."/>
            <person name="Lowe R.G."/>
            <person name="Solomon P.S."/>
            <person name="Tan K.C."/>
            <person name="Schoch C.L."/>
            <person name="Spatafora J.W."/>
            <person name="Crous P.W."/>
            <person name="Kodira C."/>
            <person name="Birren B.W."/>
            <person name="Galagan J.E."/>
            <person name="Torriani S.F."/>
            <person name="McDonald B.A."/>
            <person name="Oliver R.P."/>
        </authorList>
    </citation>
    <scope>NUCLEOTIDE SEQUENCE [LARGE SCALE GENOMIC DNA]</scope>
    <source>
        <strain evidence="3">SN15 / ATCC MYA-4574 / FGSC 10173</strain>
    </source>
</reference>
<sequence>MAREVQRVSNGQARRDWMYCAGRCAGSRQTAGSLAGINTGKKPGSQSSIRARAARDVFKGTRPLQASSASKSADAGRHGALWRTSPQSQPVSASEHLKGAESCISTAAINLPALSHAASAQQTLGAGAQSGKAASPASQPTSTDKTWQASQRSGSDSATPRGDGVVAFFDFTLTAAGAHAYPSATPVMRMNVAMSPPGWMADRRWIPGAPLLAVFPARQTGLALVFPPNHRRYGSAKPALRTPAPRRRQSSSSTPHHSVRWNAAQQQLLRRAGPLLDPGAQAYKGHADETACWDCWSCCETCLHPVIHWMARAHMAVGRLLAFAAVRDEKLHLVPARHGNFRILQHIDQSAPGLRERPHLNSGRGEIWLPLSESQVPAMQWKPGRCSLCKVL</sequence>
<feature type="compositionally biased region" description="Polar residues" evidence="1">
    <location>
        <begin position="136"/>
        <end position="158"/>
    </location>
</feature>
<feature type="region of interest" description="Disordered" evidence="1">
    <location>
        <begin position="233"/>
        <end position="259"/>
    </location>
</feature>
<dbReference type="VEuPathDB" id="FungiDB:JI435_441110"/>
<dbReference type="InParanoid" id="Q0UA50"/>
<evidence type="ECO:0000313" key="3">
    <source>
        <dbReference type="Proteomes" id="UP000001055"/>
    </source>
</evidence>
<dbReference type="EMBL" id="CH445343">
    <property type="protein sequence ID" value="EAT81072.1"/>
    <property type="molecule type" value="Genomic_DNA"/>
</dbReference>
<dbReference type="RefSeq" id="XP_001801608.1">
    <property type="nucleotide sequence ID" value="XM_001801556.1"/>
</dbReference>
<proteinExistence type="predicted"/>
<organism evidence="2 3">
    <name type="scientific">Phaeosphaeria nodorum (strain SN15 / ATCC MYA-4574 / FGSC 10173)</name>
    <name type="common">Glume blotch fungus</name>
    <name type="synonym">Parastagonospora nodorum</name>
    <dbReference type="NCBI Taxonomy" id="321614"/>
    <lineage>
        <taxon>Eukaryota</taxon>
        <taxon>Fungi</taxon>
        <taxon>Dikarya</taxon>
        <taxon>Ascomycota</taxon>
        <taxon>Pezizomycotina</taxon>
        <taxon>Dothideomycetes</taxon>
        <taxon>Pleosporomycetidae</taxon>
        <taxon>Pleosporales</taxon>
        <taxon>Pleosporineae</taxon>
        <taxon>Phaeosphaeriaceae</taxon>
        <taxon>Parastagonospora</taxon>
    </lineage>
</organism>
<dbReference type="AlphaFoldDB" id="Q0UA50"/>
<dbReference type="KEGG" id="pno:SNOG_11364"/>
<feature type="region of interest" description="Disordered" evidence="1">
    <location>
        <begin position="31"/>
        <end position="96"/>
    </location>
</feature>
<dbReference type="GeneID" id="5978516"/>
<feature type="region of interest" description="Disordered" evidence="1">
    <location>
        <begin position="125"/>
        <end position="161"/>
    </location>
</feature>
<dbReference type="HOGENOM" id="CLU_704191_0_0_1"/>
<protein>
    <submittedName>
        <fullName evidence="2">Uncharacterized protein</fullName>
    </submittedName>
</protein>
<accession>Q0UA50</accession>
<evidence type="ECO:0000256" key="1">
    <source>
        <dbReference type="SAM" id="MobiDB-lite"/>
    </source>
</evidence>
<gene>
    <name evidence="2" type="ORF">SNOG_11364</name>
</gene>
<dbReference type="Proteomes" id="UP000001055">
    <property type="component" value="Unassembled WGS sequence"/>
</dbReference>